<dbReference type="InterPro" id="IPR016181">
    <property type="entry name" value="Acyl_CoA_acyltransferase"/>
</dbReference>
<dbReference type="GO" id="GO:0016747">
    <property type="term" value="F:acyltransferase activity, transferring groups other than amino-acyl groups"/>
    <property type="evidence" value="ECO:0007669"/>
    <property type="project" value="InterPro"/>
</dbReference>
<gene>
    <name evidence="2" type="ORF">PENPOL_c017G01752</name>
</gene>
<dbReference type="Gene3D" id="3.40.630.30">
    <property type="match status" value="1"/>
</dbReference>
<protein>
    <recommendedName>
        <fullName evidence="1">N-acetyltransferase domain-containing protein</fullName>
    </recommendedName>
</protein>
<reference evidence="3" key="1">
    <citation type="journal article" date="2017" name="Nat. Microbiol.">
        <title>Global analysis of biosynthetic gene clusters reveals vast potential of secondary metabolite production in Penicillium species.</title>
        <authorList>
            <person name="Nielsen J.C."/>
            <person name="Grijseels S."/>
            <person name="Prigent S."/>
            <person name="Ji B."/>
            <person name="Dainat J."/>
            <person name="Nielsen K.F."/>
            <person name="Frisvad J.C."/>
            <person name="Workman M."/>
            <person name="Nielsen J."/>
        </authorList>
    </citation>
    <scope>NUCLEOTIDE SEQUENCE [LARGE SCALE GENOMIC DNA]</scope>
    <source>
        <strain evidence="3">IBT 4502</strain>
    </source>
</reference>
<evidence type="ECO:0000313" key="3">
    <source>
        <dbReference type="Proteomes" id="UP000191408"/>
    </source>
</evidence>
<proteinExistence type="predicted"/>
<comment type="caution">
    <text evidence="2">The sequence shown here is derived from an EMBL/GenBank/DDBJ whole genome shotgun (WGS) entry which is preliminary data.</text>
</comment>
<dbReference type="EMBL" id="MDYM01000017">
    <property type="protein sequence ID" value="OQD61433.1"/>
    <property type="molecule type" value="Genomic_DNA"/>
</dbReference>
<sequence>MGLPEQPTYVIVPSPGPSIESDRLLLRPITDADAAALFAIRSRPEVAEMNHPKTPFKSIEETREWMATKTFTSGPSDIIGRSFNYAIVDKSIPKTEERVVGSLSINQVDPFPEIGYAVHPSSWGKGYATEALQLMLKMWWNLARRTIDGEDAPAEVEKAFALCEKKNRGSCRVLEKCGFKLVGDFEEEGNDLFIFALERPWI</sequence>
<name>A0A1V6N9Y4_PENPO</name>
<dbReference type="OrthoDB" id="4072826at2759"/>
<dbReference type="CDD" id="cd04301">
    <property type="entry name" value="NAT_SF"/>
    <property type="match status" value="1"/>
</dbReference>
<accession>A0A1V6N9Y4</accession>
<organism evidence="2 3">
    <name type="scientific">Penicillium polonicum</name>
    <dbReference type="NCBI Taxonomy" id="60169"/>
    <lineage>
        <taxon>Eukaryota</taxon>
        <taxon>Fungi</taxon>
        <taxon>Dikarya</taxon>
        <taxon>Ascomycota</taxon>
        <taxon>Pezizomycotina</taxon>
        <taxon>Eurotiomycetes</taxon>
        <taxon>Eurotiomycetidae</taxon>
        <taxon>Eurotiales</taxon>
        <taxon>Aspergillaceae</taxon>
        <taxon>Penicillium</taxon>
    </lineage>
</organism>
<dbReference type="SUPFAM" id="SSF55729">
    <property type="entry name" value="Acyl-CoA N-acyltransferases (Nat)"/>
    <property type="match status" value="1"/>
</dbReference>
<dbReference type="InterPro" id="IPR000182">
    <property type="entry name" value="GNAT_dom"/>
</dbReference>
<dbReference type="PROSITE" id="PS51186">
    <property type="entry name" value="GNAT"/>
    <property type="match status" value="1"/>
</dbReference>
<evidence type="ECO:0000259" key="1">
    <source>
        <dbReference type="PROSITE" id="PS51186"/>
    </source>
</evidence>
<feature type="domain" description="N-acetyltransferase" evidence="1">
    <location>
        <begin position="24"/>
        <end position="200"/>
    </location>
</feature>
<dbReference type="STRING" id="60169.A0A1V6N9Y4"/>
<dbReference type="InterPro" id="IPR051531">
    <property type="entry name" value="N-acetyltransferase"/>
</dbReference>
<dbReference type="AlphaFoldDB" id="A0A1V6N9Y4"/>
<dbReference type="PANTHER" id="PTHR43792">
    <property type="entry name" value="GNAT FAMILY, PUTATIVE (AFU_ORTHOLOGUE AFUA_3G00765)-RELATED-RELATED"/>
    <property type="match status" value="1"/>
</dbReference>
<dbReference type="Pfam" id="PF13302">
    <property type="entry name" value="Acetyltransf_3"/>
    <property type="match status" value="1"/>
</dbReference>
<dbReference type="PANTHER" id="PTHR43792:SF1">
    <property type="entry name" value="N-ACETYLTRANSFERASE DOMAIN-CONTAINING PROTEIN"/>
    <property type="match status" value="1"/>
</dbReference>
<evidence type="ECO:0000313" key="2">
    <source>
        <dbReference type="EMBL" id="OQD61433.1"/>
    </source>
</evidence>
<keyword evidence="3" id="KW-1185">Reference proteome</keyword>
<dbReference type="Proteomes" id="UP000191408">
    <property type="component" value="Unassembled WGS sequence"/>
</dbReference>